<evidence type="ECO:0000313" key="2">
    <source>
        <dbReference type="Proteomes" id="UP000027463"/>
    </source>
</evidence>
<dbReference type="Proteomes" id="UP000027463">
    <property type="component" value="Unassembled WGS sequence"/>
</dbReference>
<protein>
    <submittedName>
        <fullName evidence="1">Uncharacterized protein</fullName>
    </submittedName>
</protein>
<organism evidence="1 2">
    <name type="scientific">Thalassospira permensis NBRC 106175</name>
    <dbReference type="NCBI Taxonomy" id="1353532"/>
    <lineage>
        <taxon>Bacteria</taxon>
        <taxon>Pseudomonadati</taxon>
        <taxon>Pseudomonadota</taxon>
        <taxon>Alphaproteobacteria</taxon>
        <taxon>Rhodospirillales</taxon>
        <taxon>Thalassospiraceae</taxon>
        <taxon>Thalassospira</taxon>
    </lineage>
</organism>
<keyword evidence="2" id="KW-1185">Reference proteome</keyword>
<sequence length="41" mass="4625">MRRGRVLPGGVGGAWFGLLGRFGDGMSGRMQEYLHNRQFTR</sequence>
<accession>A0ABR4TS58</accession>
<name>A0ABR4TS58_9PROT</name>
<dbReference type="EMBL" id="AUNC01000005">
    <property type="protein sequence ID" value="KEO58656.1"/>
    <property type="molecule type" value="Genomic_DNA"/>
</dbReference>
<proteinExistence type="predicted"/>
<reference evidence="1 2" key="1">
    <citation type="submission" date="2013-07" db="EMBL/GenBank/DDBJ databases">
        <title>Thalassospira permensis NBRC 106175 Genome Sequencing.</title>
        <authorList>
            <person name="Lai Q."/>
            <person name="Shao Z."/>
        </authorList>
    </citation>
    <scope>NUCLEOTIDE SEQUENCE [LARGE SCALE GENOMIC DNA]</scope>
    <source>
        <strain evidence="1 2">NBRC 106175</strain>
    </source>
</reference>
<comment type="caution">
    <text evidence="1">The sequence shown here is derived from an EMBL/GenBank/DDBJ whole genome shotgun (WGS) entry which is preliminary data.</text>
</comment>
<evidence type="ECO:0000313" key="1">
    <source>
        <dbReference type="EMBL" id="KEO58656.1"/>
    </source>
</evidence>
<gene>
    <name evidence="1" type="ORF">SMB34_12980</name>
</gene>